<dbReference type="GO" id="GO:0006906">
    <property type="term" value="P:vesicle fusion"/>
    <property type="evidence" value="ECO:0007669"/>
    <property type="project" value="TreeGrafter"/>
</dbReference>
<reference evidence="14" key="4">
    <citation type="submission" date="2015-06" db="UniProtKB">
        <authorList>
            <consortium name="EnsemblFungi"/>
        </authorList>
    </citation>
    <scope>IDENTIFICATION</scope>
</reference>
<evidence type="ECO:0000256" key="5">
    <source>
        <dbReference type="ARBA" id="ARBA00022927"/>
    </source>
</evidence>
<dbReference type="OrthoDB" id="158360at2759"/>
<dbReference type="GO" id="GO:0012507">
    <property type="term" value="C:ER to Golgi transport vesicle membrane"/>
    <property type="evidence" value="ECO:0007669"/>
    <property type="project" value="TreeGrafter"/>
</dbReference>
<keyword evidence="4 12" id="KW-0812">Transmembrane</keyword>
<evidence type="ECO:0000313" key="13">
    <source>
        <dbReference type="EMBL" id="KDE05421.1"/>
    </source>
</evidence>
<dbReference type="InterPro" id="IPR027027">
    <property type="entry name" value="GOSR2/Membrin/Bos1"/>
</dbReference>
<keyword evidence="6 12" id="KW-1133">Transmembrane helix</keyword>
<reference evidence="15" key="1">
    <citation type="submission" date="2010-11" db="EMBL/GenBank/DDBJ databases">
        <title>The genome sequence of Microbotryum violaceum strain p1A1 Lamole.</title>
        <authorList>
            <person name="Cuomo C."/>
            <person name="Perlin M."/>
            <person name="Young S.K."/>
            <person name="Zeng Q."/>
            <person name="Gargeya S."/>
            <person name="Alvarado L."/>
            <person name="Berlin A."/>
            <person name="Chapman S.B."/>
            <person name="Chen Z."/>
            <person name="Freedman E."/>
            <person name="Gellesch M."/>
            <person name="Goldberg J."/>
            <person name="Griggs A."/>
            <person name="Gujja S."/>
            <person name="Heilman E."/>
            <person name="Heiman D."/>
            <person name="Howarth C."/>
            <person name="Mehta T."/>
            <person name="Neiman D."/>
            <person name="Pearson M."/>
            <person name="Roberts A."/>
            <person name="Saif S."/>
            <person name="Shea T."/>
            <person name="Shenoy N."/>
            <person name="Sisk P."/>
            <person name="Stolte C."/>
            <person name="Sykes S."/>
            <person name="White J."/>
            <person name="Yandava C."/>
            <person name="Haas B."/>
            <person name="Nusbaum C."/>
            <person name="Birren B."/>
        </authorList>
    </citation>
    <scope>NUCLEOTIDE SEQUENCE [LARGE SCALE GENOMIC DNA]</scope>
    <source>
        <strain evidence="15">p1A1 Lamole</strain>
    </source>
</reference>
<evidence type="ECO:0000313" key="14">
    <source>
        <dbReference type="EnsemblFungi" id="MVLG_04216T0"/>
    </source>
</evidence>
<gene>
    <name evidence="13" type="ORF">MVLG_04216</name>
</gene>
<keyword evidence="5" id="KW-0653">Protein transport</keyword>
<reference evidence="13" key="2">
    <citation type="submission" date="2010-11" db="EMBL/GenBank/DDBJ databases">
        <authorList>
            <consortium name="The Broad Institute Genome Sequencing Platform"/>
            <person name="Earl A."/>
            <person name="Ward D."/>
            <person name="Feldgarden M."/>
            <person name="Gevers D."/>
            <person name="Butler R."/>
            <person name="Young S.K."/>
            <person name="Zeng Q."/>
            <person name="Gargeya S."/>
            <person name="Fitzgerald M."/>
            <person name="Haas B."/>
            <person name="Abouelleil A."/>
            <person name="Alvarado L."/>
            <person name="Arachchi H.M."/>
            <person name="Berlin A."/>
            <person name="Brown A."/>
            <person name="Chapman S.B."/>
            <person name="Chen Z."/>
            <person name="Dunbar C."/>
            <person name="Freedman E."/>
            <person name="Gearin G."/>
            <person name="Gellesch M."/>
            <person name="Goldberg J."/>
            <person name="Griggs A."/>
            <person name="Gujja S."/>
            <person name="Heilman E."/>
            <person name="Heiman D."/>
            <person name="Howarth C."/>
            <person name="Larson L."/>
            <person name="Lui A."/>
            <person name="MacDonald P.J.P."/>
            <person name="Mehta T."/>
            <person name="Montmayeur A."/>
            <person name="Murphy C."/>
            <person name="Neiman D."/>
            <person name="Pearson M."/>
            <person name="Priest M."/>
            <person name="Roberts A."/>
            <person name="Saif S."/>
            <person name="Shea T."/>
            <person name="Shenoy N."/>
            <person name="Sisk P."/>
            <person name="Stolte C."/>
            <person name="Sykes S."/>
            <person name="White J."/>
            <person name="Yandava C."/>
            <person name="Wortman J."/>
            <person name="Nusbaum C."/>
            <person name="Birren B."/>
        </authorList>
    </citation>
    <scope>NUCLEOTIDE SEQUENCE</scope>
    <source>
        <strain evidence="13">P1A1 Lamole</strain>
    </source>
</reference>
<feature type="compositionally biased region" description="Polar residues" evidence="11">
    <location>
        <begin position="159"/>
        <end position="180"/>
    </location>
</feature>
<organism evidence="13">
    <name type="scientific">Microbotryum lychnidis-dioicae (strain p1A1 Lamole / MvSl-1064)</name>
    <name type="common">Anther smut fungus</name>
    <dbReference type="NCBI Taxonomy" id="683840"/>
    <lineage>
        <taxon>Eukaryota</taxon>
        <taxon>Fungi</taxon>
        <taxon>Dikarya</taxon>
        <taxon>Basidiomycota</taxon>
        <taxon>Pucciniomycotina</taxon>
        <taxon>Microbotryomycetes</taxon>
        <taxon>Microbotryales</taxon>
        <taxon>Microbotryaceae</taxon>
        <taxon>Microbotryum</taxon>
    </lineage>
</organism>
<feature type="compositionally biased region" description="Low complexity" evidence="11">
    <location>
        <begin position="107"/>
        <end position="139"/>
    </location>
</feature>
<dbReference type="GO" id="GO:0006888">
    <property type="term" value="P:endoplasmic reticulum to Golgi vesicle-mediated transport"/>
    <property type="evidence" value="ECO:0007669"/>
    <property type="project" value="TreeGrafter"/>
</dbReference>
<dbReference type="CDD" id="cd15863">
    <property type="entry name" value="SNARE_GS27"/>
    <property type="match status" value="1"/>
</dbReference>
<dbReference type="Proteomes" id="UP000017200">
    <property type="component" value="Unassembled WGS sequence"/>
</dbReference>
<evidence type="ECO:0000256" key="2">
    <source>
        <dbReference type="ARBA" id="ARBA00004409"/>
    </source>
</evidence>
<evidence type="ECO:0000256" key="10">
    <source>
        <dbReference type="ARBA" id="ARBA00040957"/>
    </source>
</evidence>
<dbReference type="AlphaFoldDB" id="U5HAJ1"/>
<dbReference type="GO" id="GO:0031201">
    <property type="term" value="C:SNARE complex"/>
    <property type="evidence" value="ECO:0007669"/>
    <property type="project" value="TreeGrafter"/>
</dbReference>
<dbReference type="OMA" id="FCWLVIH"/>
<evidence type="ECO:0000256" key="12">
    <source>
        <dbReference type="SAM" id="Phobius"/>
    </source>
</evidence>
<evidence type="ECO:0000256" key="1">
    <source>
        <dbReference type="ARBA" id="ARBA00004163"/>
    </source>
</evidence>
<reference evidence="13 15" key="3">
    <citation type="journal article" date="2015" name="BMC Genomics">
        <title>Sex and parasites: genomic and transcriptomic analysis of Microbotryum lychnidis-dioicae, the biotrophic and plant-castrating anther smut fungus.</title>
        <authorList>
            <person name="Perlin M.H."/>
            <person name="Amselem J."/>
            <person name="Fontanillas E."/>
            <person name="Toh S.S."/>
            <person name="Chen Z."/>
            <person name="Goldberg J."/>
            <person name="Duplessis S."/>
            <person name="Henrissat B."/>
            <person name="Young S."/>
            <person name="Zeng Q."/>
            <person name="Aguileta G."/>
            <person name="Petit E."/>
            <person name="Badouin H."/>
            <person name="Andrews J."/>
            <person name="Razeeq D."/>
            <person name="Gabaldon T."/>
            <person name="Quesneville H."/>
            <person name="Giraud T."/>
            <person name="Hood M.E."/>
            <person name="Schultz D.J."/>
            <person name="Cuomo C.A."/>
        </authorList>
    </citation>
    <scope>NUCLEOTIDE SEQUENCE [LARGE SCALE GENOMIC DNA]</scope>
    <source>
        <strain evidence="13">P1A1 Lamole</strain>
        <strain evidence="15">p1A1 Lamole</strain>
    </source>
</reference>
<comment type="subcellular location">
    <subcellularLocation>
        <location evidence="1">Endoplasmic reticulum membrane</location>
        <topology evidence="1">Single-pass type IV membrane protein</topology>
    </subcellularLocation>
    <subcellularLocation>
        <location evidence="2">Golgi apparatus membrane</location>
        <topology evidence="2">Single-pass type IV membrane protein</topology>
    </subcellularLocation>
</comment>
<dbReference type="STRING" id="683840.U5HAJ1"/>
<dbReference type="EnsemblFungi" id="MVLG_04216T0">
    <property type="protein sequence ID" value="MVLG_04216T0"/>
    <property type="gene ID" value="MVLG_04216"/>
</dbReference>
<keyword evidence="8 12" id="KW-0472">Membrane</keyword>
<evidence type="ECO:0000256" key="6">
    <source>
        <dbReference type="ARBA" id="ARBA00022989"/>
    </source>
</evidence>
<dbReference type="InParanoid" id="U5HAJ1"/>
<dbReference type="GO" id="GO:0005484">
    <property type="term" value="F:SNAP receptor activity"/>
    <property type="evidence" value="ECO:0007669"/>
    <property type="project" value="InterPro"/>
</dbReference>
<evidence type="ECO:0000256" key="8">
    <source>
        <dbReference type="ARBA" id="ARBA00023136"/>
    </source>
</evidence>
<dbReference type="HOGENOM" id="CLU_078260_0_0_1"/>
<name>U5HAJ1_USTV1</name>
<keyword evidence="3" id="KW-0813">Transport</keyword>
<dbReference type="PANTHER" id="PTHR21230">
    <property type="entry name" value="VESICLE TRANSPORT V-SNARE PROTEIN VTI1-RELATED"/>
    <property type="match status" value="1"/>
</dbReference>
<comment type="similarity">
    <text evidence="9">Belongs to the BOS1 family.</text>
</comment>
<feature type="transmembrane region" description="Helical" evidence="12">
    <location>
        <begin position="257"/>
        <end position="275"/>
    </location>
</feature>
<dbReference type="PANTHER" id="PTHR21230:SF1">
    <property type="entry name" value="GOLGI SNAP RECEPTOR COMPLEX MEMBER 2"/>
    <property type="match status" value="1"/>
</dbReference>
<evidence type="ECO:0000256" key="11">
    <source>
        <dbReference type="SAM" id="MobiDB-lite"/>
    </source>
</evidence>
<evidence type="ECO:0000256" key="9">
    <source>
        <dbReference type="ARBA" id="ARBA00037983"/>
    </source>
</evidence>
<evidence type="ECO:0000256" key="4">
    <source>
        <dbReference type="ARBA" id="ARBA00022692"/>
    </source>
</evidence>
<accession>U5HAJ1</accession>
<dbReference type="GO" id="GO:0005789">
    <property type="term" value="C:endoplasmic reticulum membrane"/>
    <property type="evidence" value="ECO:0007669"/>
    <property type="project" value="UniProtKB-SubCell"/>
</dbReference>
<dbReference type="PIRSF" id="PIRSF028865">
    <property type="entry name" value="Membrin-2"/>
    <property type="match status" value="1"/>
</dbReference>
<dbReference type="FunCoup" id="U5HAJ1">
    <property type="interactions" value="551"/>
</dbReference>
<dbReference type="GO" id="GO:0015031">
    <property type="term" value="P:protein transport"/>
    <property type="evidence" value="ECO:0007669"/>
    <property type="project" value="UniProtKB-KW"/>
</dbReference>
<evidence type="ECO:0000256" key="7">
    <source>
        <dbReference type="ARBA" id="ARBA00023034"/>
    </source>
</evidence>
<evidence type="ECO:0000313" key="15">
    <source>
        <dbReference type="Proteomes" id="UP000017200"/>
    </source>
</evidence>
<dbReference type="GO" id="GO:0000149">
    <property type="term" value="F:SNARE binding"/>
    <property type="evidence" value="ECO:0007669"/>
    <property type="project" value="TreeGrafter"/>
</dbReference>
<dbReference type="EMBL" id="AEIJ01000415">
    <property type="status" value="NOT_ANNOTATED_CDS"/>
    <property type="molecule type" value="Genomic_DNA"/>
</dbReference>
<dbReference type="Pfam" id="PF12352">
    <property type="entry name" value="V-SNARE_C"/>
    <property type="match status" value="1"/>
</dbReference>
<dbReference type="EMBL" id="GL541687">
    <property type="protein sequence ID" value="KDE05421.1"/>
    <property type="molecule type" value="Genomic_DNA"/>
</dbReference>
<evidence type="ECO:0000256" key="3">
    <source>
        <dbReference type="ARBA" id="ARBA00022448"/>
    </source>
</evidence>
<keyword evidence="7" id="KW-0333">Golgi apparatus</keyword>
<feature type="region of interest" description="Disordered" evidence="11">
    <location>
        <begin position="106"/>
        <end position="183"/>
    </location>
</feature>
<keyword evidence="15" id="KW-1185">Reference proteome</keyword>
<sequence>MNALYTHALRQSTSLQSDLAALELAYTSQTQHAQIAQLTGQITASFAALDRTIDDYDHMARREIVEVKRDKALARVTRFREDYSALRKQYDQVKAVGSAAKANLDRSSLLPSTSASTSSSYSPNPTTSSTAQTSSLSSSLGAPAQRLNRQPSLVPESPFSINMAPSPSSDGSGRWTTNNPPGYDLRTNRALDEHDRFGGINSSLDGFLAQGQAVMGNLANQRDLLKGTQRRLLSAANTLGLSRETITFIERRTKADYYILLGGGAFTLVCFYFILKYFG</sequence>
<proteinExistence type="inferred from homology"/>
<dbReference type="GO" id="GO:0000139">
    <property type="term" value="C:Golgi membrane"/>
    <property type="evidence" value="ECO:0007669"/>
    <property type="project" value="UniProtKB-SubCell"/>
</dbReference>
<protein>
    <recommendedName>
        <fullName evidence="10">Protein transport protein BOS1</fullName>
    </recommendedName>
</protein>
<dbReference type="GO" id="GO:0031902">
    <property type="term" value="C:late endosome membrane"/>
    <property type="evidence" value="ECO:0007669"/>
    <property type="project" value="TreeGrafter"/>
</dbReference>